<dbReference type="InterPro" id="IPR018637">
    <property type="entry name" value="DUF2059"/>
</dbReference>
<dbReference type="Pfam" id="PF09832">
    <property type="entry name" value="DUF2059"/>
    <property type="match status" value="1"/>
</dbReference>
<organism evidence="2">
    <name type="scientific">hydrothermal vent metagenome</name>
    <dbReference type="NCBI Taxonomy" id="652676"/>
    <lineage>
        <taxon>unclassified sequences</taxon>
        <taxon>metagenomes</taxon>
        <taxon>ecological metagenomes</taxon>
    </lineage>
</organism>
<gene>
    <name evidence="2" type="ORF">MNBD_GAMMA10-1254</name>
</gene>
<proteinExistence type="predicted"/>
<dbReference type="AlphaFoldDB" id="A0A3B0YB00"/>
<evidence type="ECO:0000259" key="1">
    <source>
        <dbReference type="Pfam" id="PF09832"/>
    </source>
</evidence>
<sequence length="148" mass="16528">MRKIALICLFLSISAIPVSSMAEPASKESIKKMMVKTGAGKMGVQVMGQMIPALKQMIPDAPEEFWQGIMAEVNADKLIELVIPVYQKHLTEEDIKGINAFYDSPAGKKLIKVQPEIVQESMLIGQKWGEQIAQDVLLKYKEQNKKQP</sequence>
<name>A0A3B0YB00_9ZZZZ</name>
<accession>A0A3B0YB00</accession>
<reference evidence="2" key="1">
    <citation type="submission" date="2018-06" db="EMBL/GenBank/DDBJ databases">
        <authorList>
            <person name="Zhirakovskaya E."/>
        </authorList>
    </citation>
    <scope>NUCLEOTIDE SEQUENCE</scope>
</reference>
<feature type="domain" description="DUF2059" evidence="1">
    <location>
        <begin position="76"/>
        <end position="135"/>
    </location>
</feature>
<protein>
    <recommendedName>
        <fullName evidence="1">DUF2059 domain-containing protein</fullName>
    </recommendedName>
</protein>
<evidence type="ECO:0000313" key="2">
    <source>
        <dbReference type="EMBL" id="VAW73483.1"/>
    </source>
</evidence>
<dbReference type="EMBL" id="UOFJ01000714">
    <property type="protein sequence ID" value="VAW73483.1"/>
    <property type="molecule type" value="Genomic_DNA"/>
</dbReference>